<dbReference type="PROSITE" id="PS51318">
    <property type="entry name" value="TAT"/>
    <property type="match status" value="1"/>
</dbReference>
<evidence type="ECO:0000256" key="3">
    <source>
        <dbReference type="ARBA" id="ARBA00022729"/>
    </source>
</evidence>
<dbReference type="InterPro" id="IPR039424">
    <property type="entry name" value="SBP_5"/>
</dbReference>
<evidence type="ECO:0000313" key="7">
    <source>
        <dbReference type="Proteomes" id="UP000438991"/>
    </source>
</evidence>
<feature type="domain" description="Solute-binding protein family 5" evidence="5">
    <location>
        <begin position="178"/>
        <end position="582"/>
    </location>
</feature>
<organism evidence="6 7">
    <name type="scientific">Rhodoplanes serenus</name>
    <dbReference type="NCBI Taxonomy" id="200615"/>
    <lineage>
        <taxon>Bacteria</taxon>
        <taxon>Pseudomonadati</taxon>
        <taxon>Pseudomonadota</taxon>
        <taxon>Alphaproteobacteria</taxon>
        <taxon>Hyphomicrobiales</taxon>
        <taxon>Nitrobacteraceae</taxon>
        <taxon>Rhodoplanes</taxon>
    </lineage>
</organism>
<dbReference type="GO" id="GO:0043190">
    <property type="term" value="C:ATP-binding cassette (ABC) transporter complex"/>
    <property type="evidence" value="ECO:0007669"/>
    <property type="project" value="InterPro"/>
</dbReference>
<evidence type="ECO:0000256" key="4">
    <source>
        <dbReference type="SAM" id="MobiDB-lite"/>
    </source>
</evidence>
<dbReference type="PIRSF" id="PIRSF002741">
    <property type="entry name" value="MppA"/>
    <property type="match status" value="1"/>
</dbReference>
<dbReference type="Proteomes" id="UP000438991">
    <property type="component" value="Unassembled WGS sequence"/>
</dbReference>
<dbReference type="Pfam" id="PF00496">
    <property type="entry name" value="SBP_bac_5"/>
    <property type="match status" value="1"/>
</dbReference>
<gene>
    <name evidence="6" type="ORF">GJ689_11735</name>
</gene>
<accession>A0A9X4XKN9</accession>
<keyword evidence="3" id="KW-0732">Signal</keyword>
<dbReference type="EMBL" id="WNKV01000008">
    <property type="protein sequence ID" value="MTW16875.1"/>
    <property type="molecule type" value="Genomic_DNA"/>
</dbReference>
<feature type="region of interest" description="Disordered" evidence="4">
    <location>
        <begin position="1"/>
        <end position="56"/>
    </location>
</feature>
<dbReference type="SUPFAM" id="SSF53850">
    <property type="entry name" value="Periplasmic binding protein-like II"/>
    <property type="match status" value="1"/>
</dbReference>
<dbReference type="InterPro" id="IPR000914">
    <property type="entry name" value="SBP_5_dom"/>
</dbReference>
<comment type="caution">
    <text evidence="6">The sequence shown here is derived from an EMBL/GenBank/DDBJ whole genome shotgun (WGS) entry which is preliminary data.</text>
</comment>
<dbReference type="GO" id="GO:1904680">
    <property type="term" value="F:peptide transmembrane transporter activity"/>
    <property type="evidence" value="ECO:0007669"/>
    <property type="project" value="TreeGrafter"/>
</dbReference>
<dbReference type="CDD" id="cd08497">
    <property type="entry name" value="MbnE-like"/>
    <property type="match status" value="1"/>
</dbReference>
<dbReference type="Gene3D" id="3.10.105.10">
    <property type="entry name" value="Dipeptide-binding Protein, Domain 3"/>
    <property type="match status" value="1"/>
</dbReference>
<dbReference type="Gene3D" id="3.40.190.10">
    <property type="entry name" value="Periplasmic binding protein-like II"/>
    <property type="match status" value="1"/>
</dbReference>
<evidence type="ECO:0000256" key="1">
    <source>
        <dbReference type="ARBA" id="ARBA00004418"/>
    </source>
</evidence>
<comment type="subcellular location">
    <subcellularLocation>
        <location evidence="1">Periplasm</location>
    </subcellularLocation>
</comment>
<protein>
    <submittedName>
        <fullName evidence="6">ABC transporter substrate-binding protein</fullName>
    </submittedName>
</protein>
<dbReference type="InterPro" id="IPR006311">
    <property type="entry name" value="TAT_signal"/>
</dbReference>
<comment type="similarity">
    <text evidence="2">Belongs to the bacterial solute-binding protein 5 family.</text>
</comment>
<evidence type="ECO:0000259" key="5">
    <source>
        <dbReference type="Pfam" id="PF00496"/>
    </source>
</evidence>
<evidence type="ECO:0000313" key="6">
    <source>
        <dbReference type="EMBL" id="MTW16875.1"/>
    </source>
</evidence>
<dbReference type="PANTHER" id="PTHR30290">
    <property type="entry name" value="PERIPLASMIC BINDING COMPONENT OF ABC TRANSPORTER"/>
    <property type="match status" value="1"/>
</dbReference>
<dbReference type="InterPro" id="IPR030678">
    <property type="entry name" value="Peptide/Ni-bd"/>
</dbReference>
<dbReference type="PANTHER" id="PTHR30290:SF64">
    <property type="entry name" value="ABC TRANSPORTER PERIPLASMIC BINDING PROTEIN"/>
    <property type="match status" value="1"/>
</dbReference>
<sequence length="680" mass="75525">MVGRRPSRQDRRPLVRRLRGDAPSPLSAERGEVGFRASARKPLTPPLSPQAGRGSAGAVPDRRALLILSGAAGLAAVAGLTPRRAGAAAVEAPESHGLSAFGDLKYPADFRHFDYVNPAAPKGGLLSLIGSTRQFNQNFLTFNSLNSYILRGDAALGMELTFTSLMTRAADEPDALYGLAARAVRVAPDGLAYTFLLRPEARFHDGTPITAHDVVFSLTTLKTKGHPVIGQLMRDVLAIEADDDATVTVTFAKGRARDVPLFVAGLPIFSRTYYANRPFDETTLDVPLGSGPYRVGRFEAGRYIAYERVRDWWGAALPAMVGQYNFDTIRYEFYRDRDVAFEGFTGRSYLFREEFTSRIWATRYDFPAVRDGRVKRDVVPDETPSGAQGWFLNTRRDKFKDRRLREALIVAFDFEWANASLMYGSYQRTHSVFQNSDMMAEGKPEGAELALLERFRGRLADEVFGAPFVPPVSDGSGQDRALLRRAVQLLNEAGYPVKNGKRVMPNGEPLTVEFLLDEPAFQPHHMLYIKNLGLIGIEATLRMVDPVQYRARIDAFDFDAVIQRFAFSTTPGNSLRSYFSSQAAALKGTQNLAGIADPVVDALIEEIIAANSRADLVVAARALDRVIRAGRYWVPHWYKPSHWLAYWDVFARPASKPRYARGVLETWWTDPAKAKTEGKG</sequence>
<dbReference type="GO" id="GO:0015833">
    <property type="term" value="P:peptide transport"/>
    <property type="evidence" value="ECO:0007669"/>
    <property type="project" value="TreeGrafter"/>
</dbReference>
<name>A0A9X4XKN9_9BRAD</name>
<dbReference type="GO" id="GO:0042884">
    <property type="term" value="P:microcin transport"/>
    <property type="evidence" value="ECO:0007669"/>
    <property type="project" value="TreeGrafter"/>
</dbReference>
<dbReference type="AlphaFoldDB" id="A0A9X4XKN9"/>
<proteinExistence type="inferred from homology"/>
<evidence type="ECO:0000256" key="2">
    <source>
        <dbReference type="ARBA" id="ARBA00005695"/>
    </source>
</evidence>
<dbReference type="GO" id="GO:0030288">
    <property type="term" value="C:outer membrane-bounded periplasmic space"/>
    <property type="evidence" value="ECO:0007669"/>
    <property type="project" value="TreeGrafter"/>
</dbReference>
<reference evidence="6 7" key="1">
    <citation type="submission" date="2019-11" db="EMBL/GenBank/DDBJ databases">
        <title>Whole-genome sequence of Rhodoplanes serenus DSM 18633, type strain.</title>
        <authorList>
            <person name="Kyndt J.A."/>
            <person name="Meyer T.E."/>
        </authorList>
    </citation>
    <scope>NUCLEOTIDE SEQUENCE [LARGE SCALE GENOMIC DNA]</scope>
    <source>
        <strain evidence="6 7">DSM 18633</strain>
    </source>
</reference>